<comment type="caution">
    <text evidence="1">The sequence shown here is derived from an EMBL/GenBank/DDBJ whole genome shotgun (WGS) entry which is preliminary data.</text>
</comment>
<gene>
    <name evidence="1" type="ORF">ACFQH5_20405</name>
</gene>
<name>A0ABW2F160_9GAMM</name>
<evidence type="ECO:0000313" key="1">
    <source>
        <dbReference type="EMBL" id="MFC7091909.1"/>
    </source>
</evidence>
<keyword evidence="2" id="KW-1185">Reference proteome</keyword>
<sequence>MQRDFQENRPRTYIALQKLVIAMSKVVSSQGKRTWLGRDKGVAALQNFFERLSEALTAMMLEGLILPGDDDITAQDALLCELSDFEQAHPNWQDAYRFFDFFIDVDDDTFDSQAVISRARRF</sequence>
<proteinExistence type="predicted"/>
<organism evidence="1 2">
    <name type="scientific">Halomonas salifodinae</name>
    <dbReference type="NCBI Taxonomy" id="438745"/>
    <lineage>
        <taxon>Bacteria</taxon>
        <taxon>Pseudomonadati</taxon>
        <taxon>Pseudomonadota</taxon>
        <taxon>Gammaproteobacteria</taxon>
        <taxon>Oceanospirillales</taxon>
        <taxon>Halomonadaceae</taxon>
        <taxon>Halomonas</taxon>
    </lineage>
</organism>
<reference evidence="2" key="1">
    <citation type="journal article" date="2019" name="Int. J. Syst. Evol. Microbiol.">
        <title>The Global Catalogue of Microorganisms (GCM) 10K type strain sequencing project: providing services to taxonomists for standard genome sequencing and annotation.</title>
        <authorList>
            <consortium name="The Broad Institute Genomics Platform"/>
            <consortium name="The Broad Institute Genome Sequencing Center for Infectious Disease"/>
            <person name="Wu L."/>
            <person name="Ma J."/>
        </authorList>
    </citation>
    <scope>NUCLEOTIDE SEQUENCE [LARGE SCALE GENOMIC DNA]</scope>
    <source>
        <strain evidence="2">CGMCC 1.13666</strain>
    </source>
</reference>
<protein>
    <submittedName>
        <fullName evidence="1">Uncharacterized protein</fullName>
    </submittedName>
</protein>
<accession>A0ABW2F160</accession>
<dbReference type="RefSeq" id="WP_346064114.1">
    <property type="nucleotide sequence ID" value="NZ_BAAADR010000045.1"/>
</dbReference>
<dbReference type="Proteomes" id="UP001596411">
    <property type="component" value="Unassembled WGS sequence"/>
</dbReference>
<dbReference type="EMBL" id="JBHSZP010000049">
    <property type="protein sequence ID" value="MFC7091909.1"/>
    <property type="molecule type" value="Genomic_DNA"/>
</dbReference>
<evidence type="ECO:0000313" key="2">
    <source>
        <dbReference type="Proteomes" id="UP001596411"/>
    </source>
</evidence>